<feature type="region of interest" description="Disordered" evidence="1">
    <location>
        <begin position="392"/>
        <end position="454"/>
    </location>
</feature>
<organism evidence="3 4">
    <name type="scientific">Prorocentrum cordatum</name>
    <dbReference type="NCBI Taxonomy" id="2364126"/>
    <lineage>
        <taxon>Eukaryota</taxon>
        <taxon>Sar</taxon>
        <taxon>Alveolata</taxon>
        <taxon>Dinophyceae</taxon>
        <taxon>Prorocentrales</taxon>
        <taxon>Prorocentraceae</taxon>
        <taxon>Prorocentrum</taxon>
    </lineage>
</organism>
<accession>A0ABN9Q8V3</accession>
<comment type="caution">
    <text evidence="3">The sequence shown here is derived from an EMBL/GenBank/DDBJ whole genome shotgun (WGS) entry which is preliminary data.</text>
</comment>
<dbReference type="Gene3D" id="3.40.50.300">
    <property type="entry name" value="P-loop containing nucleotide triphosphate hydrolases"/>
    <property type="match status" value="1"/>
</dbReference>
<dbReference type="PANTHER" id="PTHR11472:SF34">
    <property type="entry name" value="REGULATOR OF TELOMERE ELONGATION HELICASE 1"/>
    <property type="match status" value="1"/>
</dbReference>
<gene>
    <name evidence="3" type="ORF">PCOR1329_LOCUS8948</name>
</gene>
<evidence type="ECO:0000313" key="4">
    <source>
        <dbReference type="Proteomes" id="UP001189429"/>
    </source>
</evidence>
<dbReference type="Pfam" id="PF13307">
    <property type="entry name" value="Helicase_C_2"/>
    <property type="match status" value="1"/>
</dbReference>
<dbReference type="PANTHER" id="PTHR11472">
    <property type="entry name" value="DNA REPAIR DEAD HELICASE RAD3/XP-D SUBFAMILY MEMBER"/>
    <property type="match status" value="1"/>
</dbReference>
<feature type="region of interest" description="Disordered" evidence="1">
    <location>
        <begin position="537"/>
        <end position="564"/>
    </location>
</feature>
<feature type="compositionally biased region" description="Low complexity" evidence="1">
    <location>
        <begin position="507"/>
        <end position="517"/>
    </location>
</feature>
<evidence type="ECO:0000256" key="1">
    <source>
        <dbReference type="SAM" id="MobiDB-lite"/>
    </source>
</evidence>
<proteinExistence type="predicted"/>
<dbReference type="InterPro" id="IPR027417">
    <property type="entry name" value="P-loop_NTPase"/>
</dbReference>
<feature type="compositionally biased region" description="Low complexity" evidence="1">
    <location>
        <begin position="392"/>
        <end position="406"/>
    </location>
</feature>
<protein>
    <recommendedName>
        <fullName evidence="2">ATP-dependent helicase C-terminal domain-containing protein</fullName>
    </recommendedName>
</protein>
<sequence length="678" mass="71369">MVLTCGINTGPSSGVYLDKLQSLLLAAFRQEANMLDQNYQVLIYEEAKEAKRASKRKNVDFFSDVGALTRKDGSERPERVLCFWCFSCSVTLKEILQQEVRSIIVTSGTLSPMEATAESFGVPFPVRLENSHVIDTRKQLWGGVLPAGPAGVSFDASFSQRSNPAYAAELGKSVAAVAASAPDGLLLAFQSYSQKDQMLQAWRQSGVLEEIKQRKPLFDEPKGNAELRQTMELYSKALDQPPSPGGVGGAILAAVCRGKLCEGIDFTDRQCRLVMLVGIPYPARNDLRVVMKQKFLDSRGTDGDGRRWYAREAICAVNQTIGRVIRHRGDFGAVLLCDSRYSKDGRLAHLAGGLSSWLRPRMSVLSSFSSALEGCRDFFGLASATLAAPGGAQHAESAPAPAPAADGGAGGGGAEAPPAETVSLASLGAHDSRPRAHSGGAGGPPRPAGPSAGGVPLSALGALWKKRRVGGAAPAAPDALAALAKRAAPVESTAPSAPEISEEPHGRAAAAGRGTRGPAAALPAAAAGDCAGPAVATDGPAAAGGHARHPDRPVARPSAPRRPQLSAEAIGWLRGAEPLLPRMHYERLEVQVSTAQQQSQAVAAAPSDSAAGERLAAALDEVARAVLPEVCFDSPDEERQRGLLVRGVPALLPRLFRPLWKERVDKLLCGRGKPKFAW</sequence>
<name>A0ABN9Q8V3_9DINO</name>
<reference evidence="3" key="1">
    <citation type="submission" date="2023-10" db="EMBL/GenBank/DDBJ databases">
        <authorList>
            <person name="Chen Y."/>
            <person name="Shah S."/>
            <person name="Dougan E. K."/>
            <person name="Thang M."/>
            <person name="Chan C."/>
        </authorList>
    </citation>
    <scope>NUCLEOTIDE SEQUENCE [LARGE SCALE GENOMIC DNA]</scope>
</reference>
<evidence type="ECO:0000259" key="2">
    <source>
        <dbReference type="SMART" id="SM00491"/>
    </source>
</evidence>
<feature type="region of interest" description="Disordered" evidence="1">
    <location>
        <begin position="490"/>
        <end position="517"/>
    </location>
</feature>
<feature type="domain" description="ATP-dependent helicase C-terminal" evidence="2">
    <location>
        <begin position="192"/>
        <end position="343"/>
    </location>
</feature>
<dbReference type="Proteomes" id="UP001189429">
    <property type="component" value="Unassembled WGS sequence"/>
</dbReference>
<dbReference type="InterPro" id="IPR045028">
    <property type="entry name" value="DinG/Rad3-like"/>
</dbReference>
<keyword evidence="4" id="KW-1185">Reference proteome</keyword>
<dbReference type="EMBL" id="CAUYUJ010002470">
    <property type="protein sequence ID" value="CAK0800922.1"/>
    <property type="molecule type" value="Genomic_DNA"/>
</dbReference>
<dbReference type="InterPro" id="IPR006555">
    <property type="entry name" value="ATP-dep_Helicase_C"/>
</dbReference>
<evidence type="ECO:0000313" key="3">
    <source>
        <dbReference type="EMBL" id="CAK0800922.1"/>
    </source>
</evidence>
<dbReference type="SMART" id="SM00491">
    <property type="entry name" value="HELICc2"/>
    <property type="match status" value="1"/>
</dbReference>